<dbReference type="EMBL" id="MN738969">
    <property type="protein sequence ID" value="QHT33563.1"/>
    <property type="molecule type" value="Genomic_DNA"/>
</dbReference>
<dbReference type="AlphaFoldDB" id="A0A6C0EYI5"/>
<sequence>MNFDSVSIIPKIGITLTFPSGEGCLFNNGLRQNALFFYKLLLNIGKFDVYFIVDKNSSEGEKYLDKMNYKYIKQESIIDSRFNIVITFGFFLPSNICVLLKEKGIKQIFYNCGNFFIMDSETCLFSREETFYSMYTRFQYFDECWNLPHMENTNHYYLQTLLRCNKVIEVPYIWSPELIDNETNKYVKRSESKSIAIFEPNISIMKWCFPPILICENAYRDTTITNKINKVYITNILETSNKTFNLQNFNNLVSCLDLKKDSKLSIEKRYVSLSFMAKYADIVVSHTWENHLNNLYFDIAWMGWPIIHNGKFCKEVGYYYDEFNYEMGGNVLKDAILNHDNNADEYLIRNRKYMQKYLPSNIVLQKKYEDLLTDGLSCK</sequence>
<evidence type="ECO:0008006" key="2">
    <source>
        <dbReference type="Google" id="ProtNLM"/>
    </source>
</evidence>
<name>A0A6C0EYI5_9ZZZZ</name>
<reference evidence="1" key="1">
    <citation type="journal article" date="2020" name="Nature">
        <title>Giant virus diversity and host interactions through global metagenomics.</title>
        <authorList>
            <person name="Schulz F."/>
            <person name="Roux S."/>
            <person name="Paez-Espino D."/>
            <person name="Jungbluth S."/>
            <person name="Walsh D.A."/>
            <person name="Denef V.J."/>
            <person name="McMahon K.D."/>
            <person name="Konstantinidis K.T."/>
            <person name="Eloe-Fadrosh E.A."/>
            <person name="Kyrpides N.C."/>
            <person name="Woyke T."/>
        </authorList>
    </citation>
    <scope>NUCLEOTIDE SEQUENCE</scope>
    <source>
        <strain evidence="1">GVMAG-M-3300009161-36</strain>
    </source>
</reference>
<organism evidence="1">
    <name type="scientific">viral metagenome</name>
    <dbReference type="NCBI Taxonomy" id="1070528"/>
    <lineage>
        <taxon>unclassified sequences</taxon>
        <taxon>metagenomes</taxon>
        <taxon>organismal metagenomes</taxon>
    </lineage>
</organism>
<proteinExistence type="predicted"/>
<evidence type="ECO:0000313" key="1">
    <source>
        <dbReference type="EMBL" id="QHT33563.1"/>
    </source>
</evidence>
<protein>
    <recommendedName>
        <fullName evidence="2">DUF3880 domain-containing protein</fullName>
    </recommendedName>
</protein>
<dbReference type="Pfam" id="PF10933">
    <property type="entry name" value="DUF2827"/>
    <property type="match status" value="1"/>
</dbReference>
<dbReference type="InterPro" id="IPR021234">
    <property type="entry name" value="DUF2827"/>
</dbReference>
<accession>A0A6C0EYI5</accession>